<evidence type="ECO:0000313" key="1">
    <source>
        <dbReference type="EMBL" id="KAJ1893549.1"/>
    </source>
</evidence>
<gene>
    <name evidence="1" type="ORF">LPJ66_005683</name>
</gene>
<comment type="caution">
    <text evidence="1">The sequence shown here is derived from an EMBL/GenBank/DDBJ whole genome shotgun (WGS) entry which is preliminary data.</text>
</comment>
<dbReference type="Proteomes" id="UP001150581">
    <property type="component" value="Unassembled WGS sequence"/>
</dbReference>
<organism evidence="1 2">
    <name type="scientific">Kickxella alabastrina</name>
    <dbReference type="NCBI Taxonomy" id="61397"/>
    <lineage>
        <taxon>Eukaryota</taxon>
        <taxon>Fungi</taxon>
        <taxon>Fungi incertae sedis</taxon>
        <taxon>Zoopagomycota</taxon>
        <taxon>Kickxellomycotina</taxon>
        <taxon>Kickxellomycetes</taxon>
        <taxon>Kickxellales</taxon>
        <taxon>Kickxellaceae</taxon>
        <taxon>Kickxella</taxon>
    </lineage>
</organism>
<keyword evidence="2" id="KW-1185">Reference proteome</keyword>
<protein>
    <submittedName>
        <fullName evidence="1">Uncharacterized protein</fullName>
    </submittedName>
</protein>
<reference evidence="1" key="1">
    <citation type="submission" date="2022-07" db="EMBL/GenBank/DDBJ databases">
        <title>Phylogenomic reconstructions and comparative analyses of Kickxellomycotina fungi.</title>
        <authorList>
            <person name="Reynolds N.K."/>
            <person name="Stajich J.E."/>
            <person name="Barry K."/>
            <person name="Grigoriev I.V."/>
            <person name="Crous P."/>
            <person name="Smith M.E."/>
        </authorList>
    </citation>
    <scope>NUCLEOTIDE SEQUENCE</scope>
    <source>
        <strain evidence="1">Benny 63K</strain>
    </source>
</reference>
<dbReference type="EMBL" id="JANBPG010000818">
    <property type="protein sequence ID" value="KAJ1893549.1"/>
    <property type="molecule type" value="Genomic_DNA"/>
</dbReference>
<accession>A0ACC1IHV0</accession>
<evidence type="ECO:0000313" key="2">
    <source>
        <dbReference type="Proteomes" id="UP001150581"/>
    </source>
</evidence>
<proteinExistence type="predicted"/>
<sequence length="703" mass="79954">MPQSLQRKFSILETGSPRYILARRKAIGKSVYMGVALSKMKDGCIEWACSSYDGNEFETHEDAFYPDSSIPKASQLEKLDDTIIEMLREYATSHNYRIQAVCIGGNAETVKIVEEHPELKEPICTMCTRFWFDLDVVPCIYKLRGVSITEESASAARKGYDWFTPQFPGNIPRIAVDPNTNEVLVDMKGHCHMVDLKHFEQTTDKPVWDKLLGLADECKQRKLKIIFFSSTPQGGGVALMRHAMIRLMRLLDVDCRWYVAKPNPDVFVITKRKFHNVFQGVTDDEQYRLQQRDKDLWIEWCEQNFNRYWGKGNGVIESADIIVMDDPQLSAIIPLIRELNPAARIVYRSHIEIRSDLASIPGSMQHDTWSFLWDKFISKVDLFISHPVAGFIPPRVPNTRVALMPAATDELDGLNKKLNVAEIEYYRRVFNRCAGDQGSPGISGDRPYVIQVARFDPAKGIPDVIEAYCAFRELLLAKGIEDDQQPQLVLCGHSSIDDPDGTVVYEEIIQLLNQPEYSSYAMDICVVRLPASDQLLCSLLRGSFCSLQLSHREGFEVKVTEALAKYKPVVAYRSGGIPLQIEDGKTGILVERGDTKGVANALTRLYTDVEYYQSFVNELRTKGQDSKRQQYFTPFQSVNWLYLATQLAFKGNDNAVAVAKRQPAGDMNTDVDGTYMGNGEVRRWDARYVREYWQQQEQTKGNN</sequence>
<name>A0ACC1IHV0_9FUNG</name>